<dbReference type="InterPro" id="IPR026893">
    <property type="entry name" value="Tyr/Ser_Pase_IphP-type"/>
</dbReference>
<evidence type="ECO:0000313" key="2">
    <source>
        <dbReference type="EMBL" id="KRM03999.1"/>
    </source>
</evidence>
<dbReference type="InterPro" id="IPR029021">
    <property type="entry name" value="Prot-tyrosine_phosphatase-like"/>
</dbReference>
<dbReference type="AlphaFoldDB" id="A0A0R1VFF6"/>
<comment type="similarity">
    <text evidence="1">Belongs to the protein-tyrosine phosphatase family.</text>
</comment>
<accession>A0A0R1VFF6</accession>
<comment type="caution">
    <text evidence="2">The sequence shown here is derived from an EMBL/GenBank/DDBJ whole genome shotgun (WGS) entry which is preliminary data.</text>
</comment>
<dbReference type="PANTHER" id="PTHR31126:SF1">
    <property type="entry name" value="TYROSINE SPECIFIC PROTEIN PHOSPHATASES DOMAIN-CONTAINING PROTEIN"/>
    <property type="match status" value="1"/>
</dbReference>
<evidence type="ECO:0000256" key="1">
    <source>
        <dbReference type="ARBA" id="ARBA00009580"/>
    </source>
</evidence>
<dbReference type="Pfam" id="PF13350">
    <property type="entry name" value="Y_phosphatase3"/>
    <property type="match status" value="1"/>
</dbReference>
<dbReference type="PANTHER" id="PTHR31126">
    <property type="entry name" value="TYROSINE-PROTEIN PHOSPHATASE"/>
    <property type="match status" value="1"/>
</dbReference>
<evidence type="ECO:0000313" key="3">
    <source>
        <dbReference type="Proteomes" id="UP000051451"/>
    </source>
</evidence>
<dbReference type="Gene3D" id="3.90.190.10">
    <property type="entry name" value="Protein tyrosine phosphatase superfamily"/>
    <property type="match status" value="1"/>
</dbReference>
<dbReference type="Proteomes" id="UP000051451">
    <property type="component" value="Unassembled WGS sequence"/>
</dbReference>
<gene>
    <name evidence="2" type="ORF">FC89_GL002402</name>
</gene>
<dbReference type="STRING" id="1423750.FC89_GL002402"/>
<keyword evidence="3" id="KW-1185">Reference proteome</keyword>
<proteinExistence type="inferred from homology"/>
<dbReference type="GO" id="GO:0004721">
    <property type="term" value="F:phosphoprotein phosphatase activity"/>
    <property type="evidence" value="ECO:0007669"/>
    <property type="project" value="InterPro"/>
</dbReference>
<dbReference type="SUPFAM" id="SSF52799">
    <property type="entry name" value="(Phosphotyrosine protein) phosphatases II"/>
    <property type="match status" value="1"/>
</dbReference>
<dbReference type="PATRIC" id="fig|1423750.3.peg.2444"/>
<reference evidence="2 3" key="1">
    <citation type="journal article" date="2015" name="Genome Announc.">
        <title>Expanding the biotechnology potential of lactobacilli through comparative genomics of 213 strains and associated genera.</title>
        <authorList>
            <person name="Sun Z."/>
            <person name="Harris H.M."/>
            <person name="McCann A."/>
            <person name="Guo C."/>
            <person name="Argimon S."/>
            <person name="Zhang W."/>
            <person name="Yang X."/>
            <person name="Jeffery I.B."/>
            <person name="Cooney J.C."/>
            <person name="Kagawa T.F."/>
            <person name="Liu W."/>
            <person name="Song Y."/>
            <person name="Salvetti E."/>
            <person name="Wrobel A."/>
            <person name="Rasinkangas P."/>
            <person name="Parkhill J."/>
            <person name="Rea M.C."/>
            <person name="O'Sullivan O."/>
            <person name="Ritari J."/>
            <person name="Douillard F.P."/>
            <person name="Paul Ross R."/>
            <person name="Yang R."/>
            <person name="Briner A.E."/>
            <person name="Felis G.E."/>
            <person name="de Vos W.M."/>
            <person name="Barrangou R."/>
            <person name="Klaenhammer T.R."/>
            <person name="Caufield P.W."/>
            <person name="Cui Y."/>
            <person name="Zhang H."/>
            <person name="O'Toole P.W."/>
        </authorList>
    </citation>
    <scope>NUCLEOTIDE SEQUENCE [LARGE SCALE GENOMIC DNA]</scope>
    <source>
        <strain evidence="2 3">DSM 18630</strain>
    </source>
</reference>
<sequence length="272" mass="31314">MRVLTKILSCPSVFNIRDLGETSTASGEKIKTHRLIRSSALDRLTTVDLDYLRKLNVKTIIDLRSPQECQAFPDQISSDMYYYQLPVFPTDQAQIDSQIIELREKYDQNPLAGFYNMVNTYRSLVQQPFSKKAFHDFLTLVVTRLPAGGVLYHCTSGKDRTGMATVYLLKLLGVDFTAIRQDYLISNQQTATERKRIVNVLKQQNANWILQATTRSLRSVKEEYLNAAIFEIFQESGNLHDYLQQELQITPQLVQQLRSLVLTDETMPKEEH</sequence>
<protein>
    <submittedName>
        <fullName evidence="2">Protein tyrosine serine phosphatase</fullName>
    </submittedName>
</protein>
<dbReference type="EMBL" id="AZGB01000030">
    <property type="protein sequence ID" value="KRM03999.1"/>
    <property type="molecule type" value="Genomic_DNA"/>
</dbReference>
<organism evidence="2 3">
    <name type="scientific">Liquorilactobacillus ghanensis DSM 18630</name>
    <dbReference type="NCBI Taxonomy" id="1423750"/>
    <lineage>
        <taxon>Bacteria</taxon>
        <taxon>Bacillati</taxon>
        <taxon>Bacillota</taxon>
        <taxon>Bacilli</taxon>
        <taxon>Lactobacillales</taxon>
        <taxon>Lactobacillaceae</taxon>
        <taxon>Liquorilactobacillus</taxon>
    </lineage>
</organism>
<name>A0A0R1VFF6_9LACO</name>